<gene>
    <name evidence="1" type="ORF">niasHT_029372</name>
</gene>
<evidence type="ECO:0000313" key="1">
    <source>
        <dbReference type="EMBL" id="KAL3087378.1"/>
    </source>
</evidence>
<reference evidence="1 2" key="1">
    <citation type="submission" date="2024-10" db="EMBL/GenBank/DDBJ databases">
        <authorList>
            <person name="Kim D."/>
        </authorList>
    </citation>
    <scope>NUCLEOTIDE SEQUENCE [LARGE SCALE GENOMIC DNA]</scope>
    <source>
        <strain evidence="1">BH-2024</strain>
    </source>
</reference>
<protein>
    <submittedName>
        <fullName evidence="1">Uncharacterized protein</fullName>
    </submittedName>
</protein>
<proteinExistence type="predicted"/>
<dbReference type="EMBL" id="JBICBT010001022">
    <property type="protein sequence ID" value="KAL3087378.1"/>
    <property type="molecule type" value="Genomic_DNA"/>
</dbReference>
<sequence length="70" mass="8068">MSDNRKEAEEKMAKAIFISGDGWLSVFDLLAPSQLSLGIALINNHFDCYVDKQAQRQRIHRLFNFLATKR</sequence>
<organism evidence="1 2">
    <name type="scientific">Heterodera trifolii</name>
    <dbReference type="NCBI Taxonomy" id="157864"/>
    <lineage>
        <taxon>Eukaryota</taxon>
        <taxon>Metazoa</taxon>
        <taxon>Ecdysozoa</taxon>
        <taxon>Nematoda</taxon>
        <taxon>Chromadorea</taxon>
        <taxon>Rhabditida</taxon>
        <taxon>Tylenchina</taxon>
        <taxon>Tylenchomorpha</taxon>
        <taxon>Tylenchoidea</taxon>
        <taxon>Heteroderidae</taxon>
        <taxon>Heteroderinae</taxon>
        <taxon>Heterodera</taxon>
    </lineage>
</organism>
<evidence type="ECO:0000313" key="2">
    <source>
        <dbReference type="Proteomes" id="UP001620626"/>
    </source>
</evidence>
<dbReference type="Proteomes" id="UP001620626">
    <property type="component" value="Unassembled WGS sequence"/>
</dbReference>
<keyword evidence="2" id="KW-1185">Reference proteome</keyword>
<accession>A0ABD2J9S6</accession>
<dbReference type="AlphaFoldDB" id="A0ABD2J9S6"/>
<name>A0ABD2J9S6_9BILA</name>
<comment type="caution">
    <text evidence="1">The sequence shown here is derived from an EMBL/GenBank/DDBJ whole genome shotgun (WGS) entry which is preliminary data.</text>
</comment>